<dbReference type="GeneID" id="25251187"/>
<dbReference type="Gene3D" id="3.30.420.40">
    <property type="match status" value="1"/>
</dbReference>
<evidence type="ECO:0000256" key="8">
    <source>
        <dbReference type="ARBA" id="ARBA00022840"/>
    </source>
</evidence>
<feature type="binding site" evidence="18">
    <location>
        <position position="480"/>
    </location>
    <ligand>
        <name>alpha-D-galactose</name>
        <dbReference type="ChEBI" id="CHEBI:28061"/>
    </ligand>
</feature>
<reference evidence="15" key="1">
    <citation type="submission" date="2013-10" db="EMBL/GenBank/DDBJ databases">
        <title>Genomic analysis of the causative agents of coccidiosis in chickens.</title>
        <authorList>
            <person name="Reid A.J."/>
            <person name="Blake D."/>
            <person name="Billington K."/>
            <person name="Browne H."/>
            <person name="Dunn M."/>
            <person name="Hung S."/>
            <person name="Kawahara F."/>
            <person name="Miranda-Saavedra D."/>
            <person name="Mourier T."/>
            <person name="Nagra H."/>
            <person name="Otto T.D."/>
            <person name="Rawlings N."/>
            <person name="Sanchez A."/>
            <person name="Sanders M."/>
            <person name="Subramaniam C."/>
            <person name="Tay Y."/>
            <person name="Dear P."/>
            <person name="Doerig C."/>
            <person name="Gruber A."/>
            <person name="Parkinson J."/>
            <person name="Shirley M."/>
            <person name="Wan K.L."/>
            <person name="Berriman M."/>
            <person name="Tomley F."/>
            <person name="Pain A."/>
        </authorList>
    </citation>
    <scope>NUCLEOTIDE SEQUENCE [LARGE SCALE GENOMIC DNA]</scope>
    <source>
        <strain evidence="15">Houghton</strain>
    </source>
</reference>
<dbReference type="InterPro" id="IPR043129">
    <property type="entry name" value="ATPase_NBD"/>
</dbReference>
<evidence type="ECO:0000256" key="12">
    <source>
        <dbReference type="SAM" id="MobiDB-lite"/>
    </source>
</evidence>
<comment type="pathway">
    <text evidence="1">Carbohydrate degradation; glycolysis; D-glyceraldehyde 3-phosphate and glycerone phosphate from D-glucose: step 1/4.</text>
</comment>
<comment type="catalytic activity">
    <reaction evidence="11">
        <text>D-fructose + ATP = D-fructose 6-phosphate + ADP + H(+)</text>
        <dbReference type="Rhea" id="RHEA:16125"/>
        <dbReference type="ChEBI" id="CHEBI:15378"/>
        <dbReference type="ChEBI" id="CHEBI:30616"/>
        <dbReference type="ChEBI" id="CHEBI:37721"/>
        <dbReference type="ChEBI" id="CHEBI:61527"/>
        <dbReference type="ChEBI" id="CHEBI:456216"/>
        <dbReference type="EC" id="2.7.1.1"/>
    </reaction>
    <physiologicalReaction direction="left-to-right" evidence="11">
        <dbReference type="Rhea" id="RHEA:16126"/>
    </physiologicalReaction>
</comment>
<dbReference type="EC" id="2.7.1.1" evidence="4"/>
<evidence type="ECO:0000256" key="1">
    <source>
        <dbReference type="ARBA" id="ARBA00004888"/>
    </source>
</evidence>
<proteinExistence type="evidence at protein level"/>
<dbReference type="Pfam" id="PF03727">
    <property type="entry name" value="Hexokinase_2"/>
    <property type="match status" value="1"/>
</dbReference>
<feature type="binding site" evidence="18">
    <location>
        <position position="531"/>
    </location>
    <ligand>
        <name>alpha-D-galactose</name>
        <dbReference type="ChEBI" id="CHEBI:28061"/>
    </ligand>
</feature>
<feature type="compositionally biased region" description="Low complexity" evidence="12">
    <location>
        <begin position="67"/>
        <end position="89"/>
    </location>
</feature>
<reference evidence="17" key="4">
    <citation type="submission" date="2019-08" db="PDB data bank">
        <title>Crystal structure of Hexokinase.</title>
        <authorList>
            <person name="Sun M.F."/>
            <person name="Wang Y.H."/>
            <person name="Liao S.Q."/>
            <person name="Yuan H."/>
        </authorList>
    </citation>
    <scope>X-RAY CRYSTALLOGRAPHY (1.72 ANGSTROMS) OF 265-731</scope>
</reference>
<evidence type="ECO:0000256" key="9">
    <source>
        <dbReference type="ARBA" id="ARBA00023152"/>
    </source>
</evidence>
<comment type="similarity">
    <text evidence="3">Belongs to the hexokinase family.</text>
</comment>
<organism evidence="15 16">
    <name type="scientific">Eimeria tenella</name>
    <name type="common">Coccidian parasite</name>
    <dbReference type="NCBI Taxonomy" id="5802"/>
    <lineage>
        <taxon>Eukaryota</taxon>
        <taxon>Sar</taxon>
        <taxon>Alveolata</taxon>
        <taxon>Apicomplexa</taxon>
        <taxon>Conoidasida</taxon>
        <taxon>Coccidia</taxon>
        <taxon>Eucoccidiorida</taxon>
        <taxon>Eimeriorina</taxon>
        <taxon>Eimeriidae</taxon>
        <taxon>Eimeria</taxon>
    </lineage>
</organism>
<dbReference type="PROSITE" id="PS51748">
    <property type="entry name" value="HEXOKINASE_2"/>
    <property type="match status" value="1"/>
</dbReference>
<evidence type="ECO:0000259" key="13">
    <source>
        <dbReference type="Pfam" id="PF00349"/>
    </source>
</evidence>
<dbReference type="PANTHER" id="PTHR19443">
    <property type="entry name" value="HEXOKINASE"/>
    <property type="match status" value="1"/>
</dbReference>
<evidence type="ECO:0000256" key="4">
    <source>
        <dbReference type="ARBA" id="ARBA00012324"/>
    </source>
</evidence>
<dbReference type="VEuPathDB" id="ToxoDB:ETH2_15100500"/>
<dbReference type="GO" id="GO:0006096">
    <property type="term" value="P:glycolytic process"/>
    <property type="evidence" value="ECO:0007669"/>
    <property type="project" value="UniProtKB-UniPathway"/>
</dbReference>
<gene>
    <name evidence="15" type="ORF">ETH_00009955</name>
</gene>
<dbReference type="SUPFAM" id="SSF53067">
    <property type="entry name" value="Actin-like ATPase domain"/>
    <property type="match status" value="2"/>
</dbReference>
<feature type="binding site" evidence="18">
    <location>
        <position position="510"/>
    </location>
    <ligand>
        <name>alpha-D-galactose</name>
        <dbReference type="ChEBI" id="CHEBI:28061"/>
    </ligand>
</feature>
<feature type="binding site" evidence="18">
    <location>
        <position position="561"/>
    </location>
    <ligand>
        <name>alpha-D-galactose</name>
        <dbReference type="ChEBI" id="CHEBI:28061"/>
    </ligand>
</feature>
<dbReference type="VEuPathDB" id="ToxoDB:ETH_00009955"/>
<keyword evidence="8" id="KW-0067">ATP-binding</keyword>
<dbReference type="GO" id="GO:0004340">
    <property type="term" value="F:glucokinase activity"/>
    <property type="evidence" value="ECO:0007669"/>
    <property type="project" value="TreeGrafter"/>
</dbReference>
<dbReference type="SMR" id="U6KUE1"/>
<comment type="pathway">
    <text evidence="2">Carbohydrate metabolism; hexose metabolism.</text>
</comment>
<dbReference type="GO" id="GO:0005524">
    <property type="term" value="F:ATP binding"/>
    <property type="evidence" value="ECO:0007669"/>
    <property type="project" value="UniProtKB-KW"/>
</dbReference>
<evidence type="ECO:0000256" key="2">
    <source>
        <dbReference type="ARBA" id="ARBA00005028"/>
    </source>
</evidence>
<accession>U6KUE1</accession>
<keyword evidence="16" id="KW-1185">Reference proteome</keyword>
<dbReference type="AlphaFoldDB" id="U6KUE1"/>
<dbReference type="Pfam" id="PF00349">
    <property type="entry name" value="Hexokinase_1"/>
    <property type="match status" value="1"/>
</dbReference>
<dbReference type="Gene3D" id="3.40.367.20">
    <property type="match status" value="1"/>
</dbReference>
<feature type="disulfide bond" evidence="18">
    <location>
        <begin position="511"/>
        <end position="532"/>
    </location>
</feature>
<reference evidence="18" key="3">
    <citation type="submission" date="2019-08" db="PDB data bank">
        <title>Crystal structure of Hexokinase from Eimeria tenella.</title>
        <authorList>
            <person name="Yuan H."/>
            <person name="Sun M.F."/>
            <person name="Wang Y.H."/>
            <person name="Liao S.Q."/>
        </authorList>
    </citation>
    <scope>X-RAY CRYSTALLOGRAPHY (1.37 ANGSTROMS) OF 265-731 IN COMPLEX WITH ALPHA-D-GALACTOSE</scope>
    <scope>DISULFIDE BONDS</scope>
</reference>
<keyword evidence="17 18" id="KW-0002">3D-structure</keyword>
<dbReference type="EMBL" id="HG675668">
    <property type="protein sequence ID" value="CDJ41772.1"/>
    <property type="molecule type" value="Genomic_DNA"/>
</dbReference>
<dbReference type="InterPro" id="IPR019807">
    <property type="entry name" value="Hexokinase_BS"/>
</dbReference>
<dbReference type="OMA" id="RELMQPF"/>
<keyword evidence="5" id="KW-0808">Transferase</keyword>
<dbReference type="GO" id="GO:0005829">
    <property type="term" value="C:cytosol"/>
    <property type="evidence" value="ECO:0007669"/>
    <property type="project" value="TreeGrafter"/>
</dbReference>
<evidence type="ECO:0000256" key="10">
    <source>
        <dbReference type="ARBA" id="ARBA00044613"/>
    </source>
</evidence>
<dbReference type="PRINTS" id="PR00475">
    <property type="entry name" value="HEXOKINASE"/>
</dbReference>
<dbReference type="UniPathway" id="UPA00109">
    <property type="reaction ID" value="UER00180"/>
</dbReference>
<dbReference type="VEuPathDB" id="ToxoDB:ETH2_15100400"/>
<dbReference type="PDB" id="6KSR">
    <property type="method" value="X-ray"/>
    <property type="resolution" value="1.37 A"/>
    <property type="chains" value="A=265-731"/>
</dbReference>
<dbReference type="GO" id="GO:0001678">
    <property type="term" value="P:intracellular glucose homeostasis"/>
    <property type="evidence" value="ECO:0007669"/>
    <property type="project" value="InterPro"/>
</dbReference>
<keyword evidence="6" id="KW-0547">Nucleotide-binding</keyword>
<dbReference type="RefSeq" id="XP_013232522.1">
    <property type="nucleotide sequence ID" value="XM_013377068.1"/>
</dbReference>
<keyword evidence="7 15" id="KW-0418">Kinase</keyword>
<evidence type="ECO:0000256" key="3">
    <source>
        <dbReference type="ARBA" id="ARBA00009225"/>
    </source>
</evidence>
<dbReference type="InterPro" id="IPR022672">
    <property type="entry name" value="Hexokinase_N"/>
</dbReference>
<evidence type="ECO:0007829" key="18">
    <source>
        <dbReference type="PDB" id="6KSR"/>
    </source>
</evidence>
<comment type="catalytic activity">
    <reaction evidence="10">
        <text>a D-hexose + ATP = a D-hexose 6-phosphate + ADP + H(+)</text>
        <dbReference type="Rhea" id="RHEA:22740"/>
        <dbReference type="ChEBI" id="CHEBI:4194"/>
        <dbReference type="ChEBI" id="CHEBI:15378"/>
        <dbReference type="ChEBI" id="CHEBI:30616"/>
        <dbReference type="ChEBI" id="CHEBI:229467"/>
        <dbReference type="ChEBI" id="CHEBI:456216"/>
        <dbReference type="EC" id="2.7.1.1"/>
    </reaction>
    <physiologicalReaction direction="left-to-right" evidence="10">
        <dbReference type="Rhea" id="RHEA:22741"/>
    </physiologicalReaction>
</comment>
<feature type="region of interest" description="Disordered" evidence="12">
    <location>
        <begin position="59"/>
        <end position="89"/>
    </location>
</feature>
<feature type="domain" description="Hexokinase C-terminal" evidence="14">
    <location>
        <begin position="501"/>
        <end position="728"/>
    </location>
</feature>
<feature type="domain" description="Hexokinase N-terminal" evidence="13">
    <location>
        <begin position="273"/>
        <end position="490"/>
    </location>
</feature>
<dbReference type="GO" id="GO:0008865">
    <property type="term" value="F:fructokinase activity"/>
    <property type="evidence" value="ECO:0007669"/>
    <property type="project" value="TreeGrafter"/>
</dbReference>
<dbReference type="GO" id="GO:0005739">
    <property type="term" value="C:mitochondrion"/>
    <property type="evidence" value="ECO:0007669"/>
    <property type="project" value="TreeGrafter"/>
</dbReference>
<dbReference type="GO" id="GO:0006006">
    <property type="term" value="P:glucose metabolic process"/>
    <property type="evidence" value="ECO:0007669"/>
    <property type="project" value="TreeGrafter"/>
</dbReference>
<dbReference type="PANTHER" id="PTHR19443:SF16">
    <property type="entry name" value="HEXOKINASE TYPE 1-RELATED"/>
    <property type="match status" value="1"/>
</dbReference>
<evidence type="ECO:0000259" key="14">
    <source>
        <dbReference type="Pfam" id="PF03727"/>
    </source>
</evidence>
<dbReference type="InterPro" id="IPR022673">
    <property type="entry name" value="Hexokinase_C"/>
</dbReference>
<evidence type="ECO:0000313" key="15">
    <source>
        <dbReference type="EMBL" id="CDJ41772.1"/>
    </source>
</evidence>
<protein>
    <recommendedName>
        <fullName evidence="4">hexokinase</fullName>
        <ecNumber evidence="4">2.7.1.1</ecNumber>
    </recommendedName>
</protein>
<dbReference type="GO" id="GO:0005536">
    <property type="term" value="F:D-glucose binding"/>
    <property type="evidence" value="ECO:0007669"/>
    <property type="project" value="InterPro"/>
</dbReference>
<dbReference type="OrthoDB" id="354457at2759"/>
<reference evidence="15" key="2">
    <citation type="submission" date="2013-10" db="EMBL/GenBank/DDBJ databases">
        <authorList>
            <person name="Aslett M."/>
        </authorList>
    </citation>
    <scope>NUCLEOTIDE SEQUENCE [LARGE SCALE GENOMIC DNA]</scope>
    <source>
        <strain evidence="15">Houghton</strain>
    </source>
</reference>
<name>U6KUE1_EIMTE</name>
<dbReference type="PROSITE" id="PS00378">
    <property type="entry name" value="HEXOKINASE_1"/>
    <property type="match status" value="1"/>
</dbReference>
<evidence type="ECO:0000313" key="16">
    <source>
        <dbReference type="Proteomes" id="UP000030747"/>
    </source>
</evidence>
<dbReference type="Proteomes" id="UP000030747">
    <property type="component" value="Unassembled WGS sequence"/>
</dbReference>
<evidence type="ECO:0000256" key="7">
    <source>
        <dbReference type="ARBA" id="ARBA00022777"/>
    </source>
</evidence>
<evidence type="ECO:0007829" key="17">
    <source>
        <dbReference type="PDB" id="6KRJ"/>
    </source>
</evidence>
<keyword evidence="9" id="KW-0324">Glycolysis</keyword>
<dbReference type="InterPro" id="IPR001312">
    <property type="entry name" value="Hexokinase"/>
</dbReference>
<sequence length="731" mass="78231">MPEAPPTPPSERGPHRAFFLRRRPRRNEGALISNKQQQVAAATGAAAAAGSRALATLQPLPTESCGSTSSSSNRSSSNSSSSSSKSNSNLQLANILERETTAGSADGAGSFSAAAAAAAITPAAAAITPAAATAAITPAAAAAPKPAARSRLPELWAAAKWLLFSSRVVGWVVLLLQLLLLLLVLQQREELLLQREALQGHTVYEPLEQLQQQQQQSSCHCKPCAAAAAAAEEWIDIKDRFKHSQKEIELRTSCSKKSRTSPKMANNSLEQKAEQVLAPLRLSKEKLQDLSKTFSDELLRGLEMHKRHGLKWVPEECSLRMLDSCVSEIPTGNEKGVFYALDFGGTNVRAVRCELLGGGRIRSQQFLKNLYECGGEIDLMARETSASQLFDVLAGCVGELVEENNEKELLKKKAAKLGFTFSFPCAQRSLNNSVLESWTKGFATGHDTDDPVVGKDVVPLLAAAFARQGLGLECEAVVNDTVGTLLSCAYQKGPGGPPCTVGVILGTGANCCYWEPQAAAFGYRGAVVNVECGNFNKNLPTTPADEAIDNKSPNKKHQLFEKMISGFYLGELVRLLTLEIFGAAAPAKAREEFSFDAKQAAVLAASLMPGKEEDPALASSCKVLLKESWGWDLDAAALKVMRQIGFAVFDRSAALAAVSIAVLVQRTRSLETDGGVTVAVDGSLYVRNEWYGLRIRTFLKELLGEKVDKVFLRAADDGSGKGAAICVAALH</sequence>
<evidence type="ECO:0000256" key="11">
    <source>
        <dbReference type="ARBA" id="ARBA00047905"/>
    </source>
</evidence>
<evidence type="ECO:0000256" key="6">
    <source>
        <dbReference type="ARBA" id="ARBA00022741"/>
    </source>
</evidence>
<feature type="binding site" evidence="18">
    <location>
        <position position="479"/>
    </location>
    <ligand>
        <name>alpha-D-galactose</name>
        <dbReference type="ChEBI" id="CHEBI:28061"/>
    </ligand>
</feature>
<dbReference type="PDB" id="6KRJ">
    <property type="method" value="X-ray"/>
    <property type="resolution" value="1.72 A"/>
    <property type="chains" value="A=265-731"/>
</dbReference>
<evidence type="ECO:0000256" key="5">
    <source>
        <dbReference type="ARBA" id="ARBA00022679"/>
    </source>
</evidence>